<evidence type="ECO:0000256" key="2">
    <source>
        <dbReference type="ARBA" id="ARBA00022475"/>
    </source>
</evidence>
<keyword evidence="2" id="KW-1003">Cell membrane</keyword>
<keyword evidence="4 8" id="KW-0812">Transmembrane</keyword>
<evidence type="ECO:0008006" key="11">
    <source>
        <dbReference type="Google" id="ProtNLM"/>
    </source>
</evidence>
<feature type="transmembrane region" description="Helical" evidence="8">
    <location>
        <begin position="323"/>
        <end position="350"/>
    </location>
</feature>
<keyword evidence="3" id="KW-0808">Transferase</keyword>
<dbReference type="InterPro" id="IPR018584">
    <property type="entry name" value="GT87"/>
</dbReference>
<feature type="transmembrane region" description="Helical" evidence="8">
    <location>
        <begin position="370"/>
        <end position="391"/>
    </location>
</feature>
<evidence type="ECO:0000256" key="4">
    <source>
        <dbReference type="ARBA" id="ARBA00022692"/>
    </source>
</evidence>
<evidence type="ECO:0000313" key="10">
    <source>
        <dbReference type="Proteomes" id="UP000623461"/>
    </source>
</evidence>
<evidence type="ECO:0000256" key="3">
    <source>
        <dbReference type="ARBA" id="ARBA00022679"/>
    </source>
</evidence>
<dbReference type="EMBL" id="BMNZ01000001">
    <property type="protein sequence ID" value="GGM82334.1"/>
    <property type="molecule type" value="Genomic_DNA"/>
</dbReference>
<keyword evidence="10" id="KW-1185">Reference proteome</keyword>
<accession>A0ABQ2HLQ1</accession>
<feature type="transmembrane region" description="Helical" evidence="8">
    <location>
        <begin position="292"/>
        <end position="316"/>
    </location>
</feature>
<feature type="transmembrane region" description="Helical" evidence="8">
    <location>
        <begin position="81"/>
        <end position="99"/>
    </location>
</feature>
<evidence type="ECO:0000256" key="8">
    <source>
        <dbReference type="SAM" id="Phobius"/>
    </source>
</evidence>
<feature type="transmembrane region" description="Helical" evidence="8">
    <location>
        <begin position="53"/>
        <end position="72"/>
    </location>
</feature>
<proteinExistence type="inferred from homology"/>
<feature type="transmembrane region" description="Helical" evidence="8">
    <location>
        <begin position="207"/>
        <end position="228"/>
    </location>
</feature>
<dbReference type="Pfam" id="PF09594">
    <property type="entry name" value="GT87"/>
    <property type="match status" value="1"/>
</dbReference>
<feature type="transmembrane region" description="Helical" evidence="8">
    <location>
        <begin position="259"/>
        <end position="280"/>
    </location>
</feature>
<evidence type="ECO:0000256" key="1">
    <source>
        <dbReference type="ARBA" id="ARBA00004651"/>
    </source>
</evidence>
<comment type="caution">
    <text evidence="9">The sequence shown here is derived from an EMBL/GenBank/DDBJ whole genome shotgun (WGS) entry which is preliminary data.</text>
</comment>
<comment type="subcellular location">
    <subcellularLocation>
        <location evidence="1">Cell membrane</location>
        <topology evidence="1">Multi-pass membrane protein</topology>
    </subcellularLocation>
</comment>
<dbReference type="Proteomes" id="UP000623461">
    <property type="component" value="Unassembled WGS sequence"/>
</dbReference>
<evidence type="ECO:0000313" key="9">
    <source>
        <dbReference type="EMBL" id="GGM82334.1"/>
    </source>
</evidence>
<keyword evidence="5 8" id="KW-1133">Transmembrane helix</keyword>
<feature type="transmembrane region" description="Helical" evidence="8">
    <location>
        <begin position="412"/>
        <end position="435"/>
    </location>
</feature>
<evidence type="ECO:0000256" key="5">
    <source>
        <dbReference type="ARBA" id="ARBA00022989"/>
    </source>
</evidence>
<evidence type="ECO:0000256" key="6">
    <source>
        <dbReference type="ARBA" id="ARBA00023136"/>
    </source>
</evidence>
<keyword evidence="6 8" id="KW-0472">Membrane</keyword>
<feature type="transmembrane region" description="Helical" evidence="8">
    <location>
        <begin position="455"/>
        <end position="475"/>
    </location>
</feature>
<sequence>MRTPLLRKHSGGTDVGMIGGVRTALTTLALVALAVVTSRLIAAESIFDGADGLPLLGWTAVAWALFAVAWWSQRRLPRRRAAALVVVGTLAIGIAAMAGPPNTSTDSARYAWDGIVSDAGISPYAQPPASDTLDGVREPWLFPPATAAADGTARCVGSRVVTTRSVPDGDLLCTTLNRPSVPTIYPPVAQGWFALVRGAVPPSATWWPMQLAGLVLVVAITLMVMRLLSRRGLDPCRAAWWGWCPFVASEAVTNSHIDALGVALVVGATLAAGALVVVPGRARPGSRSRRPVLVGVLLGLAAAVKFVPGTAALPLVRLSPVKVVTAAAATFVVVYIPFVLVSGGAVLGYLPGYLREQGYESGDGFTLANLVVPGPAASAVSVVALVVVAVAQWRLADPDDPWTAQLVGAGAMLLVLSSPYPWYALVLVPFIALTGRWEWFVVPVVMTAHLLVPDVAVMRGVVPLAVVVVVAGWLLRRRARTPHAVAHEEVRA</sequence>
<organism evidence="9 10">
    <name type="scientific">Terrabacter tumescens</name>
    <dbReference type="NCBI Taxonomy" id="60443"/>
    <lineage>
        <taxon>Bacteria</taxon>
        <taxon>Bacillati</taxon>
        <taxon>Actinomycetota</taxon>
        <taxon>Actinomycetes</taxon>
        <taxon>Micrococcales</taxon>
        <taxon>Intrasporangiaceae</taxon>
        <taxon>Terrabacter</taxon>
    </lineage>
</organism>
<reference evidence="10" key="1">
    <citation type="journal article" date="2019" name="Int. J. Syst. Evol. Microbiol.">
        <title>The Global Catalogue of Microorganisms (GCM) 10K type strain sequencing project: providing services to taxonomists for standard genome sequencing and annotation.</title>
        <authorList>
            <consortium name="The Broad Institute Genomics Platform"/>
            <consortium name="The Broad Institute Genome Sequencing Center for Infectious Disease"/>
            <person name="Wu L."/>
            <person name="Ma J."/>
        </authorList>
    </citation>
    <scope>NUCLEOTIDE SEQUENCE [LARGE SCALE GENOMIC DNA]</scope>
    <source>
        <strain evidence="10">JCM 1365</strain>
    </source>
</reference>
<comment type="similarity">
    <text evidence="7">Belongs to the glycosyltransferase 87 family.</text>
</comment>
<protein>
    <recommendedName>
        <fullName evidence="11">DUF2029 domain-containing protein</fullName>
    </recommendedName>
</protein>
<evidence type="ECO:0000256" key="7">
    <source>
        <dbReference type="ARBA" id="ARBA00024033"/>
    </source>
</evidence>
<name>A0ABQ2HLQ1_9MICO</name>
<gene>
    <name evidence="9" type="ORF">GCM10009721_03490</name>
</gene>